<accession>A0A916E4H1</accession>
<evidence type="ECO:0000259" key="1">
    <source>
        <dbReference type="PROSITE" id="PS50097"/>
    </source>
</evidence>
<dbReference type="SMART" id="SM00225">
    <property type="entry name" value="BTB"/>
    <property type="match status" value="1"/>
</dbReference>
<protein>
    <recommendedName>
        <fullName evidence="1">BTB domain-containing protein</fullName>
    </recommendedName>
</protein>
<dbReference type="OrthoDB" id="3027208at2759"/>
<organism evidence="2 3">
    <name type="scientific">Rhizophagus irregularis</name>
    <dbReference type="NCBI Taxonomy" id="588596"/>
    <lineage>
        <taxon>Eukaryota</taxon>
        <taxon>Fungi</taxon>
        <taxon>Fungi incertae sedis</taxon>
        <taxon>Mucoromycota</taxon>
        <taxon>Glomeromycotina</taxon>
        <taxon>Glomeromycetes</taxon>
        <taxon>Glomerales</taxon>
        <taxon>Glomeraceae</taxon>
        <taxon>Rhizophagus</taxon>
    </lineage>
</organism>
<sequence length="282" mass="32811">MSKRSDLHYYPDGDILIIVDNTIFRAHKIILKMAAPTLLNHEQQGNEGNELPFINIPDISASVMDIALSIIYPRYFIMPTWENIDSLLSLASNYVINKIYVAGVTFLYHNFKKKPLDAFYLADKYKLSFLFEETSKLVLDHLPKYKEDPTFQKLPLEIQSALIARHMSYVHSLAELSVNHFLSTYHHTCNNPSFHNKQLNQEIESRVLSILDQPSNITPSKVWTIMLSHININVSDGTDCNSYFMSDHLTKKFNIMFGDFKYLEIDKDEENPKYYIYISRNK</sequence>
<feature type="domain" description="BTB" evidence="1">
    <location>
        <begin position="13"/>
        <end position="80"/>
    </location>
</feature>
<dbReference type="CDD" id="cd18186">
    <property type="entry name" value="BTB_POZ_ZBTB_KLHL-like"/>
    <property type="match status" value="1"/>
</dbReference>
<dbReference type="EMBL" id="CAGKOT010000013">
    <property type="protein sequence ID" value="CAB5358988.1"/>
    <property type="molecule type" value="Genomic_DNA"/>
</dbReference>
<dbReference type="InterPro" id="IPR000210">
    <property type="entry name" value="BTB/POZ_dom"/>
</dbReference>
<dbReference type="Pfam" id="PF00651">
    <property type="entry name" value="BTB"/>
    <property type="match status" value="1"/>
</dbReference>
<gene>
    <name evidence="2" type="ORF">CHRIB12_LOCUS7493</name>
</gene>
<evidence type="ECO:0000313" key="2">
    <source>
        <dbReference type="EMBL" id="CAB5358988.1"/>
    </source>
</evidence>
<dbReference type="PROSITE" id="PS50097">
    <property type="entry name" value="BTB"/>
    <property type="match status" value="1"/>
</dbReference>
<name>A0A916E4H1_9GLOM</name>
<comment type="caution">
    <text evidence="2">The sequence shown here is derived from an EMBL/GenBank/DDBJ whole genome shotgun (WGS) entry which is preliminary data.</text>
</comment>
<proteinExistence type="predicted"/>
<reference evidence="2" key="1">
    <citation type="submission" date="2020-05" db="EMBL/GenBank/DDBJ databases">
        <authorList>
            <person name="Rincon C."/>
            <person name="Sanders R I."/>
            <person name="Robbins C."/>
            <person name="Chaturvedi A."/>
        </authorList>
    </citation>
    <scope>NUCLEOTIDE SEQUENCE</scope>
    <source>
        <strain evidence="2">CHB12</strain>
    </source>
</reference>
<dbReference type="Proteomes" id="UP000684084">
    <property type="component" value="Unassembled WGS sequence"/>
</dbReference>
<evidence type="ECO:0000313" key="3">
    <source>
        <dbReference type="Proteomes" id="UP000684084"/>
    </source>
</evidence>
<dbReference type="VEuPathDB" id="FungiDB:RhiirFUN_010282"/>
<dbReference type="AlphaFoldDB" id="A0A916E4H1"/>